<evidence type="ECO:0000313" key="2">
    <source>
        <dbReference type="EMBL" id="CAD8559085.1"/>
    </source>
</evidence>
<reference evidence="2" key="1">
    <citation type="submission" date="2021-01" db="EMBL/GenBank/DDBJ databases">
        <authorList>
            <person name="Corre E."/>
            <person name="Pelletier E."/>
            <person name="Niang G."/>
            <person name="Scheremetjew M."/>
            <person name="Finn R."/>
            <person name="Kale V."/>
            <person name="Holt S."/>
            <person name="Cochrane G."/>
            <person name="Meng A."/>
            <person name="Brown T."/>
            <person name="Cohen L."/>
        </authorList>
    </citation>
    <scope>NUCLEOTIDE SEQUENCE</scope>
    <source>
        <strain evidence="2">E4-10</strain>
    </source>
</reference>
<feature type="compositionally biased region" description="Polar residues" evidence="1">
    <location>
        <begin position="107"/>
        <end position="116"/>
    </location>
</feature>
<sequence>MDGICRPPALVVPPVRDFGTFELRQQQPSEAAAASLQGTPTSFGSKDSGAASGGWVVRRGARPAPPLRVGPATTPAARTPGELSTLGSSRQTLDLTDEGEATPLGGLSTSVLDREE</sequence>
<accession>A0A7S0JRA5</accession>
<feature type="region of interest" description="Disordered" evidence="1">
    <location>
        <begin position="26"/>
        <end position="116"/>
    </location>
</feature>
<name>A0A7S0JRA5_CAFRO</name>
<organism evidence="2">
    <name type="scientific">Cafeteria roenbergensis</name>
    <name type="common">Marine flagellate</name>
    <dbReference type="NCBI Taxonomy" id="33653"/>
    <lineage>
        <taxon>Eukaryota</taxon>
        <taxon>Sar</taxon>
        <taxon>Stramenopiles</taxon>
        <taxon>Bigyra</taxon>
        <taxon>Opalozoa</taxon>
        <taxon>Bicosoecida</taxon>
        <taxon>Cafeteriaceae</taxon>
        <taxon>Cafeteria</taxon>
    </lineage>
</organism>
<feature type="compositionally biased region" description="Polar residues" evidence="1">
    <location>
        <begin position="85"/>
        <end position="94"/>
    </location>
</feature>
<feature type="compositionally biased region" description="Polar residues" evidence="1">
    <location>
        <begin position="36"/>
        <end position="45"/>
    </location>
</feature>
<gene>
    <name evidence="2" type="ORF">CROE0942_LOCUS3420</name>
</gene>
<proteinExistence type="predicted"/>
<evidence type="ECO:0000256" key="1">
    <source>
        <dbReference type="SAM" id="MobiDB-lite"/>
    </source>
</evidence>
<dbReference type="EMBL" id="HBET01005231">
    <property type="protein sequence ID" value="CAD8559085.1"/>
    <property type="molecule type" value="Transcribed_RNA"/>
</dbReference>
<dbReference type="AlphaFoldDB" id="A0A7S0JRA5"/>
<protein>
    <submittedName>
        <fullName evidence="2">Uncharacterized protein</fullName>
    </submittedName>
</protein>